<dbReference type="NCBIfam" id="TIGR00785">
    <property type="entry name" value="dass"/>
    <property type="match status" value="1"/>
</dbReference>
<keyword evidence="3 6" id="KW-0812">Transmembrane</keyword>
<evidence type="ECO:0000313" key="7">
    <source>
        <dbReference type="EMBL" id="KRM35533.1"/>
    </source>
</evidence>
<evidence type="ECO:0000256" key="6">
    <source>
        <dbReference type="SAM" id="Phobius"/>
    </source>
</evidence>
<comment type="caution">
    <text evidence="7">The sequence shown here is derived from an EMBL/GenBank/DDBJ whole genome shotgun (WGS) entry which is preliminary data.</text>
</comment>
<dbReference type="AlphaFoldDB" id="A0A922PTX7"/>
<dbReference type="EMBL" id="AZGO01000064">
    <property type="protein sequence ID" value="KRM35533.1"/>
    <property type="molecule type" value="Genomic_DNA"/>
</dbReference>
<feature type="transmembrane region" description="Helical" evidence="6">
    <location>
        <begin position="367"/>
        <end position="386"/>
    </location>
</feature>
<dbReference type="PIRSF" id="PIRSF002457">
    <property type="entry name" value="DASS"/>
    <property type="match status" value="1"/>
</dbReference>
<gene>
    <name evidence="7" type="ORF">FD34_GL000700</name>
</gene>
<accession>A0A922PTX7</accession>
<feature type="transmembrane region" description="Helical" evidence="6">
    <location>
        <begin position="63"/>
        <end position="80"/>
    </location>
</feature>
<feature type="transmembrane region" description="Helical" evidence="6">
    <location>
        <begin position="225"/>
        <end position="245"/>
    </location>
</feature>
<feature type="transmembrane region" description="Helical" evidence="6">
    <location>
        <begin position="86"/>
        <end position="108"/>
    </location>
</feature>
<feature type="transmembrane region" description="Helical" evidence="6">
    <location>
        <begin position="36"/>
        <end position="56"/>
    </location>
</feature>
<feature type="transmembrane region" description="Helical" evidence="6">
    <location>
        <begin position="12"/>
        <end position="30"/>
    </location>
</feature>
<evidence type="ECO:0000256" key="3">
    <source>
        <dbReference type="ARBA" id="ARBA00022692"/>
    </source>
</evidence>
<dbReference type="InterPro" id="IPR030676">
    <property type="entry name" value="CitT-rel"/>
</dbReference>
<keyword evidence="5 6" id="KW-0472">Membrane</keyword>
<feature type="transmembrane region" description="Helical" evidence="6">
    <location>
        <begin position="183"/>
        <end position="205"/>
    </location>
</feature>
<keyword evidence="4 6" id="KW-1133">Transmembrane helix</keyword>
<evidence type="ECO:0000256" key="4">
    <source>
        <dbReference type="ARBA" id="ARBA00022989"/>
    </source>
</evidence>
<dbReference type="Proteomes" id="UP000051085">
    <property type="component" value="Unassembled WGS sequence"/>
</dbReference>
<feature type="transmembrane region" description="Helical" evidence="6">
    <location>
        <begin position="449"/>
        <end position="472"/>
    </location>
</feature>
<evidence type="ECO:0000256" key="1">
    <source>
        <dbReference type="ARBA" id="ARBA00004141"/>
    </source>
</evidence>
<evidence type="ECO:0000256" key="2">
    <source>
        <dbReference type="ARBA" id="ARBA00007349"/>
    </source>
</evidence>
<feature type="transmembrane region" description="Helical" evidence="6">
    <location>
        <begin position="278"/>
        <end position="296"/>
    </location>
</feature>
<dbReference type="InterPro" id="IPR001898">
    <property type="entry name" value="SLC13A/DASS"/>
</dbReference>
<feature type="transmembrane region" description="Helical" evidence="6">
    <location>
        <begin position="302"/>
        <end position="319"/>
    </location>
</feature>
<evidence type="ECO:0000313" key="8">
    <source>
        <dbReference type="Proteomes" id="UP000051085"/>
    </source>
</evidence>
<dbReference type="PANTHER" id="PTHR42826">
    <property type="entry name" value="DICARBOXYLATE TRANSPORTER 2.1, CHLOROPLASTIC"/>
    <property type="match status" value="1"/>
</dbReference>
<feature type="transmembrane region" description="Helical" evidence="6">
    <location>
        <begin position="331"/>
        <end position="355"/>
    </location>
</feature>
<feature type="transmembrane region" description="Helical" evidence="6">
    <location>
        <begin position="398"/>
        <end position="420"/>
    </location>
</feature>
<reference evidence="7 8" key="1">
    <citation type="journal article" date="2015" name="Genome Announc.">
        <title>Expanding the biotechnology potential of lactobacilli through comparative genomics of 213 strains and associated genera.</title>
        <authorList>
            <person name="Sun Z."/>
            <person name="Harris H.M."/>
            <person name="McCann A."/>
            <person name="Guo C."/>
            <person name="Argimon S."/>
            <person name="Zhang W."/>
            <person name="Yang X."/>
            <person name="Jeffery I.B."/>
            <person name="Cooney J.C."/>
            <person name="Kagawa T.F."/>
            <person name="Liu W."/>
            <person name="Song Y."/>
            <person name="Salvetti E."/>
            <person name="Wrobel A."/>
            <person name="Rasinkangas P."/>
            <person name="Parkhill J."/>
            <person name="Rea M.C."/>
            <person name="O'Sullivan O."/>
            <person name="Ritari J."/>
            <person name="Douillard F.P."/>
            <person name="Paul Ross R."/>
            <person name="Yang R."/>
            <person name="Briner A.E."/>
            <person name="Felis G.E."/>
            <person name="de Vos W.M."/>
            <person name="Barrangou R."/>
            <person name="Klaenhammer T.R."/>
            <person name="Caufield P.W."/>
            <person name="Cui Y."/>
            <person name="Zhang H."/>
            <person name="O'Toole P.W."/>
        </authorList>
    </citation>
    <scope>NUCLEOTIDE SEQUENCE [LARGE SCALE GENOMIC DNA]</scope>
    <source>
        <strain evidence="7 8">DSM 8475</strain>
    </source>
</reference>
<dbReference type="GO" id="GO:0016020">
    <property type="term" value="C:membrane"/>
    <property type="evidence" value="ECO:0007669"/>
    <property type="project" value="UniProtKB-SubCell"/>
</dbReference>
<organism evidence="7 8">
    <name type="scientific">Limosilactobacillus pontis DSM 8475</name>
    <dbReference type="NCBI Taxonomy" id="1423794"/>
    <lineage>
        <taxon>Bacteria</taxon>
        <taxon>Bacillati</taxon>
        <taxon>Bacillota</taxon>
        <taxon>Bacilli</taxon>
        <taxon>Lactobacillales</taxon>
        <taxon>Lactobacillaceae</taxon>
        <taxon>Limosilactobacillus</taxon>
    </lineage>
</organism>
<proteinExistence type="inferred from homology"/>
<evidence type="ECO:0000256" key="5">
    <source>
        <dbReference type="ARBA" id="ARBA00023136"/>
    </source>
</evidence>
<dbReference type="GO" id="GO:0022857">
    <property type="term" value="F:transmembrane transporter activity"/>
    <property type="evidence" value="ECO:0007669"/>
    <property type="project" value="InterPro"/>
</dbReference>
<protein>
    <submittedName>
        <fullName evidence="7">Anion transporter</fullName>
    </submittedName>
</protein>
<comment type="subcellular location">
    <subcellularLocation>
        <location evidence="1">Membrane</location>
        <topology evidence="1">Multi-pass membrane protein</topology>
    </subcellularLocation>
</comment>
<comment type="similarity">
    <text evidence="2">Belongs to the SLC13A/DASS transporter (TC 2.A.47) family. DIT1 subfamily.</text>
</comment>
<sequence length="478" mass="51808">MTFQEMKKLEHVNYRGFILPVVVGLILWLMTPIKPAAVPVAGWHMFALFVGTIIACITRPLPIGGVSIVAFALTVLTKTVPMDKAIVGFGNASIWMIAMAFFIARGFIKTGLGRRIALNFVKAFGKRTLGLAYSLIGVDLILAPATPSNTARAGGVLYPIIKSLSQSFGSDPKNGTQRKIGSFLIFAEYHGDMITAAMFMTAMAANPLVQTLATGSGVNITWGGWFLAALVPGIISLIVVPWLIYKMYPPEVKETPNAKQWAEEQLSEMGPMSVAEKIMAVIFVLALVLWMTGSFIGIDATLAAFIALALLLLTGVLSWQDVLHETGAWNTLTWFSVLVMMAGSLTSLGFIPWLSKAISSSLHGMNWVLVLIVLIVFYFYSHYLFASSTAHVTAMYSALLAVAISASVPPMLAALLLGFFGNLMASTTHYASGPAPVLFGSGYVPQSKWWSLNFVLGIFYLVVWIGIGSLWMKLIGMW</sequence>
<dbReference type="Pfam" id="PF00939">
    <property type="entry name" value="Na_sulph_symp"/>
    <property type="match status" value="1"/>
</dbReference>
<name>A0A922PTX7_9LACO</name>